<keyword evidence="1 3" id="KW-0863">Zinc-finger</keyword>
<dbReference type="GO" id="GO:0008270">
    <property type="term" value="F:zinc ion binding"/>
    <property type="evidence" value="ECO:0007669"/>
    <property type="project" value="UniProtKB-KW"/>
</dbReference>
<sequence length="416" mass="45794">MRSFCVSGFSDALDWRPILFQDPVIAHSACALCGLVFLEAIRVSCGHTLCSECHEECSRQGSTCPIDEESFGDDDCSRIDLSVGFLAKRRVACWNKSNGCNFEGPISSLLKHYIECAFHVVSCPKCQVSVLRSEIVGHCKHGCHVPAVGPVVDTERATQGYDSIEQTSNEIKEALGRLSEDLSCLHTSLNLCREDVRKAERSSKEQLDAQSVTLIEHLSRLYIEGPSLAEGGLSDLAGEVKKGCQAGNLSAYAERSPHATQSTCQVLRPDHPGKKFHWYLKGFTALESQAFADGVGRAESPPHYLSGYNVSIVCKIVLAFPFSVYVDLYLKIHPGAYDSSLEWPFSKTVRVTFVHGRDANLSHSISVDMSISNDDELQRPNGNAYRSGAFLCSWELVNIKSSFLQSDTVHLCFEVV</sequence>
<evidence type="ECO:0000256" key="1">
    <source>
        <dbReference type="ARBA" id="ARBA00022771"/>
    </source>
</evidence>
<dbReference type="EMBL" id="GEFM01005307">
    <property type="protein sequence ID" value="JAP70489.1"/>
    <property type="molecule type" value="mRNA"/>
</dbReference>
<dbReference type="Pfam" id="PF21355">
    <property type="entry name" value="TRAF-mep_MATH"/>
    <property type="match status" value="1"/>
</dbReference>
<dbReference type="GO" id="GO:0005164">
    <property type="term" value="F:tumor necrosis factor receptor binding"/>
    <property type="evidence" value="ECO:0007669"/>
    <property type="project" value="TreeGrafter"/>
</dbReference>
<proteinExistence type="evidence at transcript level"/>
<keyword evidence="5" id="KW-0675">Receptor</keyword>
<accession>A0A131XTY7</accession>
<keyword evidence="1 3" id="KW-0479">Metal-binding</keyword>
<dbReference type="InterPro" id="IPR008974">
    <property type="entry name" value="TRAF-like"/>
</dbReference>
<dbReference type="PROSITE" id="PS50089">
    <property type="entry name" value="ZF_RING_2"/>
    <property type="match status" value="1"/>
</dbReference>
<keyword evidence="2" id="KW-0862">Zinc</keyword>
<dbReference type="GO" id="GO:0043122">
    <property type="term" value="P:regulation of canonical NF-kappaB signal transduction"/>
    <property type="evidence" value="ECO:0007669"/>
    <property type="project" value="TreeGrafter"/>
</dbReference>
<reference evidence="5" key="1">
    <citation type="submission" date="2016-02" db="EMBL/GenBank/DDBJ databases">
        <title>RNAseq analyses of the midgut from blood- or serum-fed Ixodes ricinus ticks.</title>
        <authorList>
            <person name="Perner J."/>
            <person name="Provaznik J."/>
            <person name="Schrenkova J."/>
            <person name="Urbanova V."/>
            <person name="Ribeiro J.M."/>
            <person name="Kopacek P."/>
        </authorList>
    </citation>
    <scope>NUCLEOTIDE SEQUENCE</scope>
    <source>
        <tissue evidence="5">Gut</tissue>
    </source>
</reference>
<protein>
    <submittedName>
        <fullName evidence="5">Putative tnf receptor-associated factor</fullName>
    </submittedName>
</protein>
<evidence type="ECO:0000256" key="2">
    <source>
        <dbReference type="ARBA" id="ARBA00022833"/>
    </source>
</evidence>
<dbReference type="Gene3D" id="3.30.40.10">
    <property type="entry name" value="Zinc/RING finger domain, C3HC4 (zinc finger)"/>
    <property type="match status" value="2"/>
</dbReference>
<dbReference type="PANTHER" id="PTHR10131">
    <property type="entry name" value="TNF RECEPTOR ASSOCIATED FACTOR"/>
    <property type="match status" value="1"/>
</dbReference>
<dbReference type="InterPro" id="IPR001841">
    <property type="entry name" value="Znf_RING"/>
</dbReference>
<evidence type="ECO:0000313" key="5">
    <source>
        <dbReference type="EMBL" id="JAP70489.1"/>
    </source>
</evidence>
<dbReference type="InterPro" id="IPR013083">
    <property type="entry name" value="Znf_RING/FYVE/PHD"/>
</dbReference>
<name>A0A131XTY7_IXORI</name>
<dbReference type="InterPro" id="IPR049342">
    <property type="entry name" value="TRAF1-6_MATH_dom"/>
</dbReference>
<dbReference type="GO" id="GO:0009898">
    <property type="term" value="C:cytoplasmic side of plasma membrane"/>
    <property type="evidence" value="ECO:0007669"/>
    <property type="project" value="TreeGrafter"/>
</dbReference>
<evidence type="ECO:0000256" key="3">
    <source>
        <dbReference type="PROSITE-ProRule" id="PRU00175"/>
    </source>
</evidence>
<dbReference type="PANTHER" id="PTHR10131:SF138">
    <property type="entry name" value="RE66324P"/>
    <property type="match status" value="1"/>
</dbReference>
<dbReference type="AlphaFoldDB" id="A0A131XTY7"/>
<dbReference type="Gene3D" id="2.60.210.10">
    <property type="entry name" value="Apoptosis, Tumor Necrosis Factor Receptor Associated Protein 2, Chain A"/>
    <property type="match status" value="1"/>
</dbReference>
<feature type="domain" description="RING-type" evidence="4">
    <location>
        <begin position="30"/>
        <end position="68"/>
    </location>
</feature>
<dbReference type="SUPFAM" id="SSF49599">
    <property type="entry name" value="TRAF domain-like"/>
    <property type="match status" value="2"/>
</dbReference>
<organism evidence="5">
    <name type="scientific">Ixodes ricinus</name>
    <name type="common">Common tick</name>
    <name type="synonym">Acarus ricinus</name>
    <dbReference type="NCBI Taxonomy" id="34613"/>
    <lineage>
        <taxon>Eukaryota</taxon>
        <taxon>Metazoa</taxon>
        <taxon>Ecdysozoa</taxon>
        <taxon>Arthropoda</taxon>
        <taxon>Chelicerata</taxon>
        <taxon>Arachnida</taxon>
        <taxon>Acari</taxon>
        <taxon>Parasitiformes</taxon>
        <taxon>Ixodida</taxon>
        <taxon>Ixodoidea</taxon>
        <taxon>Ixodidae</taxon>
        <taxon>Ixodinae</taxon>
        <taxon>Ixodes</taxon>
    </lineage>
</organism>
<evidence type="ECO:0000259" key="4">
    <source>
        <dbReference type="PROSITE" id="PS50089"/>
    </source>
</evidence>
<dbReference type="SUPFAM" id="SSF57850">
    <property type="entry name" value="RING/U-box"/>
    <property type="match status" value="1"/>
</dbReference>